<keyword evidence="3" id="KW-1185">Reference proteome</keyword>
<proteinExistence type="predicted"/>
<keyword evidence="1" id="KW-0472">Membrane</keyword>
<evidence type="ECO:0000313" key="3">
    <source>
        <dbReference type="Proteomes" id="UP000320235"/>
    </source>
</evidence>
<dbReference type="AlphaFoldDB" id="A0A543FJS9"/>
<dbReference type="RefSeq" id="WP_141892554.1">
    <property type="nucleotide sequence ID" value="NZ_BAABLH010000001.1"/>
</dbReference>
<name>A0A543FJS9_9MICO</name>
<protein>
    <submittedName>
        <fullName evidence="2">Uncharacterized protein</fullName>
    </submittedName>
</protein>
<comment type="caution">
    <text evidence="2">The sequence shown here is derived from an EMBL/GenBank/DDBJ whole genome shotgun (WGS) entry which is preliminary data.</text>
</comment>
<accession>A0A543FJS9</accession>
<feature type="transmembrane region" description="Helical" evidence="1">
    <location>
        <begin position="120"/>
        <end position="142"/>
    </location>
</feature>
<keyword evidence="1" id="KW-0812">Transmembrane</keyword>
<feature type="transmembrane region" description="Helical" evidence="1">
    <location>
        <begin position="148"/>
        <end position="171"/>
    </location>
</feature>
<dbReference type="EMBL" id="VFPE01000001">
    <property type="protein sequence ID" value="TQM34032.1"/>
    <property type="molecule type" value="Genomic_DNA"/>
</dbReference>
<dbReference type="Proteomes" id="UP000320235">
    <property type="component" value="Unassembled WGS sequence"/>
</dbReference>
<keyword evidence="1" id="KW-1133">Transmembrane helix</keyword>
<evidence type="ECO:0000256" key="1">
    <source>
        <dbReference type="SAM" id="Phobius"/>
    </source>
</evidence>
<sequence>MSDDVITAADHARTSVADGTPLDWDALERSAYAAHPEVQELLDASAEGFRARPARTFSAWGLLTIVVEFWPLIALGLVSIPVRLGADATVPVVIAGLGALAYVGLRWQWLKPDAEVSAQIAVLSFAQAVIGGVIAATYPFYAETIAGGWAWFAVFLLMTAAALVTGIVQLVRGRRRGSAARGRGNPVLAVRSAIDELPQTDRDGIRADLDAALRTLRDAGVIAPQQQTRLTAAPLGTLARTHAVLARRNRTGRA</sequence>
<reference evidence="2 3" key="1">
    <citation type="submission" date="2019-06" db="EMBL/GenBank/DDBJ databases">
        <title>Sequencing the genomes of 1000 actinobacteria strains.</title>
        <authorList>
            <person name="Klenk H.-P."/>
        </authorList>
    </citation>
    <scope>NUCLEOTIDE SEQUENCE [LARGE SCALE GENOMIC DNA]</scope>
    <source>
        <strain evidence="2 3">DSM 105492</strain>
    </source>
</reference>
<gene>
    <name evidence="2" type="ORF">FB391_0319</name>
</gene>
<feature type="transmembrane region" description="Helical" evidence="1">
    <location>
        <begin position="88"/>
        <end position="108"/>
    </location>
</feature>
<organism evidence="2 3">
    <name type="scientific">Microbacterium kyungheense</name>
    <dbReference type="NCBI Taxonomy" id="1263636"/>
    <lineage>
        <taxon>Bacteria</taxon>
        <taxon>Bacillati</taxon>
        <taxon>Actinomycetota</taxon>
        <taxon>Actinomycetes</taxon>
        <taxon>Micrococcales</taxon>
        <taxon>Microbacteriaceae</taxon>
        <taxon>Microbacterium</taxon>
    </lineage>
</organism>
<feature type="transmembrane region" description="Helical" evidence="1">
    <location>
        <begin position="59"/>
        <end position="82"/>
    </location>
</feature>
<evidence type="ECO:0000313" key="2">
    <source>
        <dbReference type="EMBL" id="TQM34032.1"/>
    </source>
</evidence>
<dbReference type="OrthoDB" id="9890322at2"/>